<dbReference type="GO" id="GO:0043657">
    <property type="term" value="C:host cell"/>
    <property type="evidence" value="ECO:0007669"/>
    <property type="project" value="UniProtKB-SubCell"/>
</dbReference>
<dbReference type="AlphaFoldDB" id="A0A1Y2G5Z0"/>
<dbReference type="InParanoid" id="A0A1Y2G5Z0"/>
<dbReference type="EMBL" id="MCFF01000077">
    <property type="protein sequence ID" value="ORY96101.1"/>
    <property type="molecule type" value="Genomic_DNA"/>
</dbReference>
<evidence type="ECO:0000256" key="2">
    <source>
        <dbReference type="ARBA" id="ARBA00004613"/>
    </source>
</evidence>
<dbReference type="GO" id="GO:0005576">
    <property type="term" value="C:extracellular region"/>
    <property type="evidence" value="ECO:0007669"/>
    <property type="project" value="UniProtKB-SubCell"/>
</dbReference>
<feature type="compositionally biased region" description="Polar residues" evidence="4">
    <location>
        <begin position="31"/>
        <end position="45"/>
    </location>
</feature>
<feature type="domain" description="Crinkler effector protein N-terminal" evidence="5">
    <location>
        <begin position="62"/>
        <end position="157"/>
    </location>
</feature>
<accession>A0A1Y2G5Z0</accession>
<protein>
    <recommendedName>
        <fullName evidence="5">Crinkler effector protein N-terminal domain-containing protein</fullName>
    </recommendedName>
</protein>
<gene>
    <name evidence="6" type="ORF">BCR41DRAFT_375749</name>
    <name evidence="7" type="ORF">BCR41DRAFT_375751</name>
</gene>
<comment type="caution">
    <text evidence="6">The sequence shown here is derived from an EMBL/GenBank/DDBJ whole genome shotgun (WGS) entry which is preliminary data.</text>
</comment>
<evidence type="ECO:0000313" key="6">
    <source>
        <dbReference type="EMBL" id="ORY96101.1"/>
    </source>
</evidence>
<name>A0A1Y2G5Z0_9FUNG</name>
<evidence type="ECO:0000256" key="1">
    <source>
        <dbReference type="ARBA" id="ARBA00004340"/>
    </source>
</evidence>
<dbReference type="RefSeq" id="XP_021875520.1">
    <property type="nucleotide sequence ID" value="XM_022026975.1"/>
</dbReference>
<dbReference type="Pfam" id="PF20147">
    <property type="entry name" value="Crinkler"/>
    <property type="match status" value="1"/>
</dbReference>
<organism evidence="6 8">
    <name type="scientific">Lobosporangium transversale</name>
    <dbReference type="NCBI Taxonomy" id="64571"/>
    <lineage>
        <taxon>Eukaryota</taxon>
        <taxon>Fungi</taxon>
        <taxon>Fungi incertae sedis</taxon>
        <taxon>Mucoromycota</taxon>
        <taxon>Mortierellomycotina</taxon>
        <taxon>Mortierellomycetes</taxon>
        <taxon>Mortierellales</taxon>
        <taxon>Mortierellaceae</taxon>
        <taxon>Lobosporangium</taxon>
    </lineage>
</organism>
<proteinExistence type="predicted"/>
<evidence type="ECO:0000256" key="4">
    <source>
        <dbReference type="SAM" id="MobiDB-lite"/>
    </source>
</evidence>
<dbReference type="InterPro" id="IPR045379">
    <property type="entry name" value="Crinkler_N"/>
</dbReference>
<reference evidence="6 8" key="1">
    <citation type="submission" date="2016-07" db="EMBL/GenBank/DDBJ databases">
        <title>Pervasive Adenine N6-methylation of Active Genes in Fungi.</title>
        <authorList>
            <consortium name="DOE Joint Genome Institute"/>
            <person name="Mondo S.J."/>
            <person name="Dannebaum R.O."/>
            <person name="Kuo R.C."/>
            <person name="Labutti K."/>
            <person name="Haridas S."/>
            <person name="Kuo A."/>
            <person name="Salamov A."/>
            <person name="Ahrendt S.R."/>
            <person name="Lipzen A."/>
            <person name="Sullivan W."/>
            <person name="Andreopoulos W.B."/>
            <person name="Clum A."/>
            <person name="Lindquist E."/>
            <person name="Daum C."/>
            <person name="Ramamoorthy G.K."/>
            <person name="Gryganskyi A."/>
            <person name="Culley D."/>
            <person name="Magnuson J.K."/>
            <person name="James T.Y."/>
            <person name="O'Malley M.A."/>
            <person name="Stajich J.E."/>
            <person name="Spatafora J.W."/>
            <person name="Visel A."/>
            <person name="Grigoriev I.V."/>
        </authorList>
    </citation>
    <scope>NUCLEOTIDE SEQUENCE [LARGE SCALE GENOMIC DNA]</scope>
    <source>
        <strain evidence="6 8">NRRL 3116</strain>
    </source>
</reference>
<comment type="subcellular location">
    <subcellularLocation>
        <location evidence="1">Host cell</location>
    </subcellularLocation>
    <subcellularLocation>
        <location evidence="2">Secreted</location>
    </subcellularLocation>
</comment>
<dbReference type="GeneID" id="33568818"/>
<keyword evidence="8" id="KW-1185">Reference proteome</keyword>
<evidence type="ECO:0000256" key="3">
    <source>
        <dbReference type="ARBA" id="ARBA00022525"/>
    </source>
</evidence>
<keyword evidence="3" id="KW-0964">Secreted</keyword>
<evidence type="ECO:0000313" key="8">
    <source>
        <dbReference type="Proteomes" id="UP000193648"/>
    </source>
</evidence>
<feature type="compositionally biased region" description="Basic and acidic residues" evidence="4">
    <location>
        <begin position="14"/>
        <end position="30"/>
    </location>
</feature>
<evidence type="ECO:0000259" key="5">
    <source>
        <dbReference type="Pfam" id="PF20147"/>
    </source>
</evidence>
<dbReference type="Proteomes" id="UP000193648">
    <property type="component" value="Unassembled WGS sequence"/>
</dbReference>
<evidence type="ECO:0000313" key="7">
    <source>
        <dbReference type="EMBL" id="ORY96103.1"/>
    </source>
</evidence>
<dbReference type="OrthoDB" id="19861at2759"/>
<sequence>MPKENKSTSTRPAQENKSKNSTHLARENKSIRNSSRLAHKSSMSRISKSTTNNIKSSKPIKLKLFCLVEGEPEFSVIIRSDQTIDDLKDAIKAENENTFNGTDAKDLILKLIPNGSTVEELCKFPKESLKALDNVLEKLHTYFPDEAADNLIYIIVEVPKREIEIS</sequence>
<feature type="region of interest" description="Disordered" evidence="4">
    <location>
        <begin position="1"/>
        <end position="52"/>
    </location>
</feature>
<dbReference type="EMBL" id="MCFF01000077">
    <property type="protein sequence ID" value="ORY96103.1"/>
    <property type="molecule type" value="Genomic_DNA"/>
</dbReference>